<feature type="transmembrane region" description="Helical" evidence="7">
    <location>
        <begin position="23"/>
        <end position="44"/>
    </location>
</feature>
<evidence type="ECO:0000256" key="6">
    <source>
        <dbReference type="ARBA" id="ARBA00023242"/>
    </source>
</evidence>
<dbReference type="HOGENOM" id="CLU_014437_2_1_1"/>
<dbReference type="Pfam" id="PF02362">
    <property type="entry name" value="B3"/>
    <property type="match status" value="3"/>
</dbReference>
<keyword evidence="4" id="KW-0238">DNA-binding</keyword>
<reference evidence="9 10" key="1">
    <citation type="journal article" date="2014" name="Genome Biol.">
        <title>Transcriptome and methylome profiling reveals relics of genome dominance in the mesopolyploid Brassica oleracea.</title>
        <authorList>
            <person name="Parkin I.A."/>
            <person name="Koh C."/>
            <person name="Tang H."/>
            <person name="Robinson S.J."/>
            <person name="Kagale S."/>
            <person name="Clarke W.E."/>
            <person name="Town C.D."/>
            <person name="Nixon J."/>
            <person name="Krishnakumar V."/>
            <person name="Bidwell S.L."/>
            <person name="Denoeud F."/>
            <person name="Belcram H."/>
            <person name="Links M.G."/>
            <person name="Just J."/>
            <person name="Clarke C."/>
            <person name="Bender T."/>
            <person name="Huebert T."/>
            <person name="Mason A.S."/>
            <person name="Pires J.C."/>
            <person name="Barker G."/>
            <person name="Moore J."/>
            <person name="Walley P.G."/>
            <person name="Manoli S."/>
            <person name="Batley J."/>
            <person name="Edwards D."/>
            <person name="Nelson M.N."/>
            <person name="Wang X."/>
            <person name="Paterson A.H."/>
            <person name="King G."/>
            <person name="Bancroft I."/>
            <person name="Chalhoub B."/>
            <person name="Sharpe A.G."/>
        </authorList>
    </citation>
    <scope>NUCLEOTIDE SEQUENCE</scope>
    <source>
        <strain evidence="9 10">cv. TO1000</strain>
    </source>
</reference>
<evidence type="ECO:0000313" key="10">
    <source>
        <dbReference type="Proteomes" id="UP000032141"/>
    </source>
</evidence>
<dbReference type="CDD" id="cd10017">
    <property type="entry name" value="B3_DNA"/>
    <property type="match status" value="3"/>
</dbReference>
<dbReference type="OMA" id="YYIRGGW"/>
<protein>
    <recommendedName>
        <fullName evidence="8">TF-B3 domain-containing protein</fullName>
    </recommendedName>
</protein>
<keyword evidence="7" id="KW-1133">Transmembrane helix</keyword>
<keyword evidence="7" id="KW-0812">Transmembrane</keyword>
<keyword evidence="6" id="KW-0539">Nucleus</keyword>
<dbReference type="EnsemblPlants" id="Bo7g115340.1">
    <property type="protein sequence ID" value="Bo7g115340.1"/>
    <property type="gene ID" value="Bo7g115340"/>
</dbReference>
<evidence type="ECO:0000256" key="3">
    <source>
        <dbReference type="ARBA" id="ARBA00023015"/>
    </source>
</evidence>
<dbReference type="PANTHER" id="PTHR31674:SF42">
    <property type="entry name" value="TF-B3 DOMAIN-CONTAINING PROTEIN"/>
    <property type="match status" value="1"/>
</dbReference>
<dbReference type="AlphaFoldDB" id="A0A0D3DH86"/>
<dbReference type="PROSITE" id="PS50863">
    <property type="entry name" value="B3"/>
    <property type="match status" value="3"/>
</dbReference>
<keyword evidence="2" id="KW-0677">Repeat</keyword>
<evidence type="ECO:0000313" key="9">
    <source>
        <dbReference type="EnsemblPlants" id="Bo7g115340.1"/>
    </source>
</evidence>
<dbReference type="InterPro" id="IPR003340">
    <property type="entry name" value="B3_DNA-bd"/>
</dbReference>
<feature type="domain" description="TF-B3" evidence="8">
    <location>
        <begin position="77"/>
        <end position="169"/>
    </location>
</feature>
<dbReference type="FunFam" id="2.40.330.10:FF:000009">
    <property type="entry name" value="Transcriptional factor B3 family protein"/>
    <property type="match status" value="1"/>
</dbReference>
<name>A0A0D3DH86_BRAOL</name>
<proteinExistence type="predicted"/>
<comment type="subcellular location">
    <subcellularLocation>
        <location evidence="1">Nucleus</location>
    </subcellularLocation>
</comment>
<evidence type="ECO:0000256" key="2">
    <source>
        <dbReference type="ARBA" id="ARBA00022737"/>
    </source>
</evidence>
<evidence type="ECO:0000256" key="1">
    <source>
        <dbReference type="ARBA" id="ARBA00004123"/>
    </source>
</evidence>
<dbReference type="SUPFAM" id="SSF101936">
    <property type="entry name" value="DNA-binding pseudobarrel domain"/>
    <property type="match status" value="3"/>
</dbReference>
<dbReference type="GO" id="GO:0005634">
    <property type="term" value="C:nucleus"/>
    <property type="evidence" value="ECO:0007669"/>
    <property type="project" value="UniProtKB-SubCell"/>
</dbReference>
<dbReference type="PANTHER" id="PTHR31674">
    <property type="entry name" value="B3 DOMAIN-CONTAINING PROTEIN REM-LIKE 3-RELATED"/>
    <property type="match status" value="1"/>
</dbReference>
<keyword evidence="3" id="KW-0805">Transcription regulation</keyword>
<keyword evidence="10" id="KW-1185">Reference proteome</keyword>
<dbReference type="Gene3D" id="2.40.330.10">
    <property type="entry name" value="DNA-binding pseudobarrel domain"/>
    <property type="match status" value="3"/>
</dbReference>
<dbReference type="Proteomes" id="UP000032141">
    <property type="component" value="Chromosome C7"/>
</dbReference>
<feature type="domain" description="TF-B3" evidence="8">
    <location>
        <begin position="208"/>
        <end position="306"/>
    </location>
</feature>
<keyword evidence="7" id="KW-0472">Membrane</keyword>
<reference evidence="9" key="2">
    <citation type="submission" date="2015-03" db="UniProtKB">
        <authorList>
            <consortium name="EnsemblPlants"/>
        </authorList>
    </citation>
    <scope>IDENTIFICATION</scope>
</reference>
<evidence type="ECO:0000256" key="5">
    <source>
        <dbReference type="ARBA" id="ARBA00023163"/>
    </source>
</evidence>
<evidence type="ECO:0000256" key="4">
    <source>
        <dbReference type="ARBA" id="ARBA00023125"/>
    </source>
</evidence>
<organism evidence="9 10">
    <name type="scientific">Brassica oleracea var. oleracea</name>
    <dbReference type="NCBI Taxonomy" id="109376"/>
    <lineage>
        <taxon>Eukaryota</taxon>
        <taxon>Viridiplantae</taxon>
        <taxon>Streptophyta</taxon>
        <taxon>Embryophyta</taxon>
        <taxon>Tracheophyta</taxon>
        <taxon>Spermatophyta</taxon>
        <taxon>Magnoliopsida</taxon>
        <taxon>eudicotyledons</taxon>
        <taxon>Gunneridae</taxon>
        <taxon>Pentapetalae</taxon>
        <taxon>rosids</taxon>
        <taxon>malvids</taxon>
        <taxon>Brassicales</taxon>
        <taxon>Brassicaceae</taxon>
        <taxon>Brassiceae</taxon>
        <taxon>Brassica</taxon>
    </lineage>
</organism>
<dbReference type="Gramene" id="Bo7g115340.1">
    <property type="protein sequence ID" value="Bo7g115340.1"/>
    <property type="gene ID" value="Bo7g115340"/>
</dbReference>
<keyword evidence="5" id="KW-0804">Transcription</keyword>
<feature type="domain" description="TF-B3" evidence="8">
    <location>
        <begin position="332"/>
        <end position="428"/>
    </location>
</feature>
<dbReference type="GO" id="GO:0003677">
    <property type="term" value="F:DNA binding"/>
    <property type="evidence" value="ECO:0007669"/>
    <property type="project" value="UniProtKB-KW"/>
</dbReference>
<evidence type="ECO:0000256" key="7">
    <source>
        <dbReference type="SAM" id="Phobius"/>
    </source>
</evidence>
<dbReference type="InterPro" id="IPR015300">
    <property type="entry name" value="DNA-bd_pseudobarrel_sf"/>
</dbReference>
<evidence type="ECO:0000259" key="8">
    <source>
        <dbReference type="PROSITE" id="PS50863"/>
    </source>
</evidence>
<dbReference type="eggNOG" id="KOG3423">
    <property type="taxonomic scope" value="Eukaryota"/>
</dbReference>
<sequence length="428" mass="49444">MIPDDLVDHYLAKNGFQCPDEGLVGISLQFYFILFVAYIFVYWFNRRIRLVAVATQKFVADVASERKATNRGTAKAKQEAAKVEDISKDLRETIPVTFFSKHIEGKNEQRKAKLRSHASDKTWKVTIDGRRFTRGWKDFATAHDLRIGDVIIFRHEGDMVFNVTPFGPSCCEIHYEQSHLIKEEEFDNNDDDNENHCRTKSSFSFDYCFVAQVTASNLRLDTLDLPMEAESSNALNKRCHEMIVVNKEGNSWTVSLRFRESSGSYYIRGGWRRFCRDNRRKIGDLMVFNLVGDGKTSPMICICPEEECSELVRKAKRRSKWVASSSSRRNRFVTISLTRYNFRSSKLILPATFMKINGIKRQNEIILMDKHGVRWVTKLVKDGSKYGKRGLGKGWKDFCEANDVLKIGQPFLLELVWEDTLPVLKFCS</sequence>
<accession>A0A0D3DH86</accession>
<dbReference type="SMART" id="SM01019">
    <property type="entry name" value="B3"/>
    <property type="match status" value="3"/>
</dbReference>
<dbReference type="InterPro" id="IPR039218">
    <property type="entry name" value="REM_fam"/>
</dbReference>